<dbReference type="OrthoDB" id="18170at2759"/>
<reference evidence="4 5" key="2">
    <citation type="submission" date="2018-11" db="EMBL/GenBank/DDBJ databases">
        <authorList>
            <consortium name="Pathogen Informatics"/>
        </authorList>
    </citation>
    <scope>NUCLEOTIDE SEQUENCE [LARGE SCALE GENOMIC DNA]</scope>
</reference>
<proteinExistence type="inferred from homology"/>
<name>A0A183D8C3_9BILA</name>
<evidence type="ECO:0000256" key="3">
    <source>
        <dbReference type="SAM" id="Phobius"/>
    </source>
</evidence>
<dbReference type="GO" id="GO:0016765">
    <property type="term" value="F:transferase activity, transferring alkyl or aryl (other than methyl) groups"/>
    <property type="evidence" value="ECO:0007669"/>
    <property type="project" value="TreeGrafter"/>
</dbReference>
<dbReference type="AlphaFoldDB" id="A0A183D8C3"/>
<organism evidence="6">
    <name type="scientific">Gongylonema pulchrum</name>
    <dbReference type="NCBI Taxonomy" id="637853"/>
    <lineage>
        <taxon>Eukaryota</taxon>
        <taxon>Metazoa</taxon>
        <taxon>Ecdysozoa</taxon>
        <taxon>Nematoda</taxon>
        <taxon>Chromadorea</taxon>
        <taxon>Rhabditida</taxon>
        <taxon>Spirurina</taxon>
        <taxon>Spiruromorpha</taxon>
        <taxon>Spiruroidea</taxon>
        <taxon>Gongylonematidae</taxon>
        <taxon>Gongylonema</taxon>
    </lineage>
</organism>
<dbReference type="Gene3D" id="1.20.120.1780">
    <property type="entry name" value="UbiA prenyltransferase"/>
    <property type="match status" value="1"/>
</dbReference>
<dbReference type="EMBL" id="UYRT01009953">
    <property type="protein sequence ID" value="VDK48364.1"/>
    <property type="molecule type" value="Genomic_DNA"/>
</dbReference>
<dbReference type="InterPro" id="IPR039653">
    <property type="entry name" value="Prenyltransferase"/>
</dbReference>
<keyword evidence="3" id="KW-0812">Transmembrane</keyword>
<evidence type="ECO:0000256" key="1">
    <source>
        <dbReference type="ARBA" id="ARBA00005985"/>
    </source>
</evidence>
<dbReference type="GO" id="GO:0006744">
    <property type="term" value="P:ubiquinone biosynthetic process"/>
    <property type="evidence" value="ECO:0007669"/>
    <property type="project" value="TreeGrafter"/>
</dbReference>
<comment type="similarity">
    <text evidence="1">Belongs to the UbiA prenyltransferase family.</text>
</comment>
<dbReference type="PANTHER" id="PTHR11048">
    <property type="entry name" value="PRENYLTRANSFERASES"/>
    <property type="match status" value="1"/>
</dbReference>
<reference evidence="6" key="1">
    <citation type="submission" date="2016-06" db="UniProtKB">
        <authorList>
            <consortium name="WormBaseParasite"/>
        </authorList>
    </citation>
    <scope>IDENTIFICATION</scope>
</reference>
<keyword evidence="3" id="KW-0472">Membrane</keyword>
<feature type="transmembrane region" description="Helical" evidence="3">
    <location>
        <begin position="78"/>
        <end position="98"/>
    </location>
</feature>
<evidence type="ECO:0000256" key="2">
    <source>
        <dbReference type="ARBA" id="ARBA00022679"/>
    </source>
</evidence>
<keyword evidence="5" id="KW-1185">Reference proteome</keyword>
<sequence>MPSSFAPPIEHYHVIMAILSPDPEIFAAPVDPEVVAAPVDPEIVAASSRSHRFACDKTDDLIAGVKSTALLFGDKTKCWLSAFAVAALLGFGVTGALVHQTWPFYTALTAT</sequence>
<dbReference type="PANTHER" id="PTHR11048:SF28">
    <property type="entry name" value="4-HYDROXYBENZOATE POLYPRENYLTRANSFERASE, MITOCHONDRIAL"/>
    <property type="match status" value="1"/>
</dbReference>
<protein>
    <submittedName>
        <fullName evidence="6">Transmembrane protein</fullName>
    </submittedName>
</protein>
<keyword evidence="3" id="KW-1133">Transmembrane helix</keyword>
<dbReference type="Proteomes" id="UP000271098">
    <property type="component" value="Unassembled WGS sequence"/>
</dbReference>
<evidence type="ECO:0000313" key="5">
    <source>
        <dbReference type="Proteomes" id="UP000271098"/>
    </source>
</evidence>
<accession>A0A183D8C3</accession>
<gene>
    <name evidence="4" type="ORF">GPUH_LOCUS4964</name>
</gene>
<evidence type="ECO:0000313" key="6">
    <source>
        <dbReference type="WBParaSite" id="GPUH_0000497101-mRNA-1"/>
    </source>
</evidence>
<dbReference type="WBParaSite" id="GPUH_0000497101-mRNA-1">
    <property type="protein sequence ID" value="GPUH_0000497101-mRNA-1"/>
    <property type="gene ID" value="GPUH_0000497101"/>
</dbReference>
<dbReference type="GO" id="GO:0005743">
    <property type="term" value="C:mitochondrial inner membrane"/>
    <property type="evidence" value="ECO:0007669"/>
    <property type="project" value="TreeGrafter"/>
</dbReference>
<keyword evidence="2" id="KW-0808">Transferase</keyword>
<evidence type="ECO:0000313" key="4">
    <source>
        <dbReference type="EMBL" id="VDK48364.1"/>
    </source>
</evidence>